<organism evidence="1 2">
    <name type="scientific">Rhododendron molle</name>
    <name type="common">Chinese azalea</name>
    <name type="synonym">Azalea mollis</name>
    <dbReference type="NCBI Taxonomy" id="49168"/>
    <lineage>
        <taxon>Eukaryota</taxon>
        <taxon>Viridiplantae</taxon>
        <taxon>Streptophyta</taxon>
        <taxon>Embryophyta</taxon>
        <taxon>Tracheophyta</taxon>
        <taxon>Spermatophyta</taxon>
        <taxon>Magnoliopsida</taxon>
        <taxon>eudicotyledons</taxon>
        <taxon>Gunneridae</taxon>
        <taxon>Pentapetalae</taxon>
        <taxon>asterids</taxon>
        <taxon>Ericales</taxon>
        <taxon>Ericaceae</taxon>
        <taxon>Ericoideae</taxon>
        <taxon>Rhodoreae</taxon>
        <taxon>Rhododendron</taxon>
    </lineage>
</organism>
<evidence type="ECO:0000313" key="1">
    <source>
        <dbReference type="EMBL" id="KAI8530327.1"/>
    </source>
</evidence>
<proteinExistence type="predicted"/>
<comment type="caution">
    <text evidence="1">The sequence shown here is derived from an EMBL/GenBank/DDBJ whole genome shotgun (WGS) entry which is preliminary data.</text>
</comment>
<name>A0ACC0LPK6_RHOML</name>
<gene>
    <name evidence="1" type="ORF">RHMOL_Rhmol11G0048600</name>
</gene>
<reference evidence="1" key="1">
    <citation type="submission" date="2022-02" db="EMBL/GenBank/DDBJ databases">
        <title>Plant Genome Project.</title>
        <authorList>
            <person name="Zhang R.-G."/>
        </authorList>
    </citation>
    <scope>NUCLEOTIDE SEQUENCE</scope>
    <source>
        <strain evidence="1">AT1</strain>
    </source>
</reference>
<sequence>MNSKPQVWVVKPTRVAPIVAEVVSPIVNGVVGVAVSASPIFVSIVADGAVERILIVVHIKKKAGIDGAAYLKVLDSLVSSASTKVVNVSLFYRI</sequence>
<evidence type="ECO:0000313" key="2">
    <source>
        <dbReference type="Proteomes" id="UP001062846"/>
    </source>
</evidence>
<dbReference type="Proteomes" id="UP001062846">
    <property type="component" value="Chromosome 11"/>
</dbReference>
<accession>A0ACC0LPK6</accession>
<keyword evidence="2" id="KW-1185">Reference proteome</keyword>
<protein>
    <submittedName>
        <fullName evidence="1">Uncharacterized protein</fullName>
    </submittedName>
</protein>
<dbReference type="EMBL" id="CM046398">
    <property type="protein sequence ID" value="KAI8530327.1"/>
    <property type="molecule type" value="Genomic_DNA"/>
</dbReference>